<name>A0A7J0FD76_9ERIC</name>
<organism evidence="3 4">
    <name type="scientific">Actinidia rufa</name>
    <dbReference type="NCBI Taxonomy" id="165716"/>
    <lineage>
        <taxon>Eukaryota</taxon>
        <taxon>Viridiplantae</taxon>
        <taxon>Streptophyta</taxon>
        <taxon>Embryophyta</taxon>
        <taxon>Tracheophyta</taxon>
        <taxon>Spermatophyta</taxon>
        <taxon>Magnoliopsida</taxon>
        <taxon>eudicotyledons</taxon>
        <taxon>Gunneridae</taxon>
        <taxon>Pentapetalae</taxon>
        <taxon>asterids</taxon>
        <taxon>Ericales</taxon>
        <taxon>Actinidiaceae</taxon>
        <taxon>Actinidia</taxon>
    </lineage>
</organism>
<feature type="region of interest" description="Disordered" evidence="1">
    <location>
        <begin position="271"/>
        <end position="301"/>
    </location>
</feature>
<feature type="compositionally biased region" description="Basic and acidic residues" evidence="1">
    <location>
        <begin position="442"/>
        <end position="474"/>
    </location>
</feature>
<feature type="region of interest" description="Disordered" evidence="1">
    <location>
        <begin position="198"/>
        <end position="218"/>
    </location>
</feature>
<dbReference type="Proteomes" id="UP000585474">
    <property type="component" value="Unassembled WGS sequence"/>
</dbReference>
<dbReference type="PANTHER" id="PTHR31099">
    <property type="entry name" value="OS06G0165300 PROTEIN"/>
    <property type="match status" value="1"/>
</dbReference>
<dbReference type="EMBL" id="BJWL01000011">
    <property type="protein sequence ID" value="GFY96660.1"/>
    <property type="molecule type" value="Genomic_DNA"/>
</dbReference>
<dbReference type="PANTHER" id="PTHR31099:SF28">
    <property type="entry name" value="F5J5.12"/>
    <property type="match status" value="1"/>
</dbReference>
<feature type="region of interest" description="Disordered" evidence="1">
    <location>
        <begin position="441"/>
        <end position="481"/>
    </location>
</feature>
<accession>A0A7J0FD76</accession>
<evidence type="ECO:0000313" key="3">
    <source>
        <dbReference type="EMBL" id="GFY96660.1"/>
    </source>
</evidence>
<protein>
    <recommendedName>
        <fullName evidence="2">Transposase (putative) gypsy type domain-containing protein</fullName>
    </recommendedName>
</protein>
<dbReference type="InterPro" id="IPR007321">
    <property type="entry name" value="Transposase_28"/>
</dbReference>
<evidence type="ECO:0000256" key="1">
    <source>
        <dbReference type="SAM" id="MobiDB-lite"/>
    </source>
</evidence>
<reference evidence="3 4" key="1">
    <citation type="submission" date="2019-07" db="EMBL/GenBank/DDBJ databases">
        <title>De Novo Assembly of kiwifruit Actinidia rufa.</title>
        <authorList>
            <person name="Sugita-Konishi S."/>
            <person name="Sato K."/>
            <person name="Mori E."/>
            <person name="Abe Y."/>
            <person name="Kisaki G."/>
            <person name="Hamano K."/>
            <person name="Suezawa K."/>
            <person name="Otani M."/>
            <person name="Fukuda T."/>
            <person name="Manabe T."/>
            <person name="Gomi K."/>
            <person name="Tabuchi M."/>
            <person name="Akimitsu K."/>
            <person name="Kataoka I."/>
        </authorList>
    </citation>
    <scope>NUCLEOTIDE SEQUENCE [LARGE SCALE GENOMIC DNA]</scope>
    <source>
        <strain evidence="4">cv. Fuchu</strain>
    </source>
</reference>
<keyword evidence="4" id="KW-1185">Reference proteome</keyword>
<proteinExistence type="predicted"/>
<evidence type="ECO:0000313" key="4">
    <source>
        <dbReference type="Proteomes" id="UP000585474"/>
    </source>
</evidence>
<evidence type="ECO:0000259" key="2">
    <source>
        <dbReference type="Pfam" id="PF04195"/>
    </source>
</evidence>
<dbReference type="Pfam" id="PF04195">
    <property type="entry name" value="Transposase_28"/>
    <property type="match status" value="1"/>
</dbReference>
<gene>
    <name evidence="3" type="ORF">Acr_11g0009660</name>
</gene>
<sequence length="481" mass="54595">MEINSMTQDDLDHLRESYSFPTGIQTRIPKEGETILSSRLGEVAFYEAVFLAGLRFPIHPTIKRILNFYNICPAQLSPNAWRSVIFMLVIWRFYRRHLSLNEFKSLYTLFRSTRSNSRWLYFKARPGKTHDQGVTQQREMMGKKILLNLWGRRGVLPKNSSKRKSFMGPKFFAPGRVEMSFSGGDNDASGDGVVVASSDEGEFRHPRHKHPRSESPRDGSLEFLGIIKKEWRRILPPLLDLTLLRLLGGKVPDPFRLAMSKRISLTKLAKNVEESKATTSSSKDVGKETIMPPKAKKAKPIKAASREAMQLATPGEGPSKKLSKVLGFETSVMASVAVAKKILTGAIKMKELLVEFSKRERMVVEEMATLRDDREVIIEKLAKMEMVVADQRGREARTKKLGIEEFKSSEDFQEAVEDASSKYFGKGFDFCKRQLAQHHPNLKIDLDDMDMDRDLHERDEAEAEENKDQGEGKGDTNPLSP</sequence>
<feature type="domain" description="Transposase (putative) gypsy type" evidence="2">
    <location>
        <begin position="46"/>
        <end position="109"/>
    </location>
</feature>
<comment type="caution">
    <text evidence="3">The sequence shown here is derived from an EMBL/GenBank/DDBJ whole genome shotgun (WGS) entry which is preliminary data.</text>
</comment>
<dbReference type="AlphaFoldDB" id="A0A7J0FD76"/>